<keyword evidence="1" id="KW-0304">Gas vesicle</keyword>
<dbReference type="PANTHER" id="PTHR35344:SF4">
    <property type="entry name" value="GAS VESICLE PROTEIN A1"/>
    <property type="match status" value="1"/>
</dbReference>
<keyword evidence="5" id="KW-1185">Reference proteome</keyword>
<evidence type="ECO:0000313" key="4">
    <source>
        <dbReference type="EMBL" id="GAW93977.1"/>
    </source>
</evidence>
<name>A0A1Z5HX89_9FIRM</name>
<dbReference type="GO" id="GO:0031411">
    <property type="term" value="C:gas vesicle"/>
    <property type="evidence" value="ECO:0007669"/>
    <property type="project" value="UniProtKB-SubCell"/>
</dbReference>
<comment type="subcellular location">
    <subcellularLocation>
        <location evidence="2">Gas vesicle</location>
    </subcellularLocation>
</comment>
<dbReference type="InterPro" id="IPR018493">
    <property type="entry name" value="GvpA-like_CS"/>
</dbReference>
<evidence type="ECO:0000256" key="3">
    <source>
        <dbReference type="ARBA" id="ARBA00035646"/>
    </source>
</evidence>
<dbReference type="Proteomes" id="UP000197032">
    <property type="component" value="Unassembled WGS sequence"/>
</dbReference>
<evidence type="ECO:0000313" key="5">
    <source>
        <dbReference type="Proteomes" id="UP000197032"/>
    </source>
</evidence>
<proteinExistence type="inferred from homology"/>
<evidence type="ECO:0000256" key="2">
    <source>
        <dbReference type="ARBA" id="ARBA00035108"/>
    </source>
</evidence>
<dbReference type="PANTHER" id="PTHR35344">
    <property type="entry name" value="GAS VESICLE STRUCTURAL PROTEIN 2-RELATED"/>
    <property type="match status" value="1"/>
</dbReference>
<dbReference type="InterPro" id="IPR050530">
    <property type="entry name" value="GvpA"/>
</dbReference>
<protein>
    <submittedName>
        <fullName evidence="4">Uncharacterized protein</fullName>
    </submittedName>
</protein>
<organism evidence="4 5">
    <name type="scientific">Calderihabitans maritimus</name>
    <dbReference type="NCBI Taxonomy" id="1246530"/>
    <lineage>
        <taxon>Bacteria</taxon>
        <taxon>Bacillati</taxon>
        <taxon>Bacillota</taxon>
        <taxon>Clostridia</taxon>
        <taxon>Neomoorellales</taxon>
        <taxon>Calderihabitantaceae</taxon>
        <taxon>Calderihabitans</taxon>
    </lineage>
</organism>
<dbReference type="GO" id="GO:0012506">
    <property type="term" value="C:vesicle membrane"/>
    <property type="evidence" value="ECO:0007669"/>
    <property type="project" value="InterPro"/>
</dbReference>
<dbReference type="AlphaFoldDB" id="A0A1Z5HX89"/>
<dbReference type="EMBL" id="BDGJ01000195">
    <property type="protein sequence ID" value="GAW93977.1"/>
    <property type="molecule type" value="Genomic_DNA"/>
</dbReference>
<comment type="caution">
    <text evidence="4">The sequence shown here is derived from an EMBL/GenBank/DDBJ whole genome shotgun (WGS) entry which is preliminary data.</text>
</comment>
<gene>
    <name evidence="4" type="ORF">KKC1_30970</name>
</gene>
<dbReference type="GO" id="GO:0005198">
    <property type="term" value="F:structural molecule activity"/>
    <property type="evidence" value="ECO:0007669"/>
    <property type="project" value="InterPro"/>
</dbReference>
<sequence length="78" mass="8778">MTVQHAIETTNLAELLERILDKGVVIAGDITINLADVELLKIKLRLLIASVDKAREMGINWWENDPFLSSRTDKTSET</sequence>
<evidence type="ECO:0000256" key="1">
    <source>
        <dbReference type="ARBA" id="ARBA00022987"/>
    </source>
</evidence>
<comment type="similarity">
    <text evidence="3">Belongs to the gas vesicle GvpA family.</text>
</comment>
<reference evidence="5" key="1">
    <citation type="journal article" date="2017" name="Appl. Environ. Microbiol.">
        <title>Genomic Analysis of Calderihabitans maritimus KKC1, a Thermophilic, Hydrogenogenic, Carboxydotrophic Bacterium Isolated from Marine Sediment.</title>
        <authorList>
            <person name="Omae K."/>
            <person name="Yoneda Y."/>
            <person name="Fukuyama Y."/>
            <person name="Yoshida T."/>
            <person name="Sako Y."/>
        </authorList>
    </citation>
    <scope>NUCLEOTIDE SEQUENCE [LARGE SCALE GENOMIC DNA]</scope>
    <source>
        <strain evidence="5">KKC1</strain>
    </source>
</reference>
<dbReference type="PROSITE" id="PS00234">
    <property type="entry name" value="GAS_VESICLE_A_1"/>
    <property type="match status" value="1"/>
</dbReference>
<dbReference type="RefSeq" id="WP_088555010.1">
    <property type="nucleotide sequence ID" value="NZ_BDGJ01000195.1"/>
</dbReference>
<dbReference type="OrthoDB" id="532318at2"/>
<dbReference type="InterPro" id="IPR000638">
    <property type="entry name" value="Gas-vesicle_GvpA-like"/>
</dbReference>
<accession>A0A1Z5HX89</accession>
<dbReference type="Pfam" id="PF00741">
    <property type="entry name" value="Gas_vesicle"/>
    <property type="match status" value="1"/>
</dbReference>